<name>A0ABP0WTN2_9BRYO</name>
<dbReference type="Proteomes" id="UP001497444">
    <property type="component" value="Chromosome 2"/>
</dbReference>
<reference evidence="1 2" key="1">
    <citation type="submission" date="2024-02" db="EMBL/GenBank/DDBJ databases">
        <authorList>
            <consortium name="ELIXIR-Norway"/>
            <consortium name="Elixir Norway"/>
        </authorList>
    </citation>
    <scope>NUCLEOTIDE SEQUENCE [LARGE SCALE GENOMIC DNA]</scope>
</reference>
<organism evidence="1 2">
    <name type="scientific">Sphagnum jensenii</name>
    <dbReference type="NCBI Taxonomy" id="128206"/>
    <lineage>
        <taxon>Eukaryota</taxon>
        <taxon>Viridiplantae</taxon>
        <taxon>Streptophyta</taxon>
        <taxon>Embryophyta</taxon>
        <taxon>Bryophyta</taxon>
        <taxon>Sphagnophytina</taxon>
        <taxon>Sphagnopsida</taxon>
        <taxon>Sphagnales</taxon>
        <taxon>Sphagnaceae</taxon>
        <taxon>Sphagnum</taxon>
    </lineage>
</organism>
<gene>
    <name evidence="1" type="ORF">CSSPJE1EN1_LOCUS14471</name>
</gene>
<dbReference type="EMBL" id="OZ020097">
    <property type="protein sequence ID" value="CAK9268993.1"/>
    <property type="molecule type" value="Genomic_DNA"/>
</dbReference>
<protein>
    <submittedName>
        <fullName evidence="1">Uncharacterized protein</fullName>
    </submittedName>
</protein>
<accession>A0ABP0WTN2</accession>
<evidence type="ECO:0000313" key="1">
    <source>
        <dbReference type="EMBL" id="CAK9268993.1"/>
    </source>
</evidence>
<sequence length="100" mass="11192">MSLWDVPDQDLDLPSIQILASPIEFQLPMGMGEVWGCPSLAWRTLRKHHDNYKEDEIGNETMGMVARDNNKHTLGTMRQDKGDKSDMASANGALVCTKKC</sequence>
<keyword evidence="2" id="KW-1185">Reference proteome</keyword>
<evidence type="ECO:0000313" key="2">
    <source>
        <dbReference type="Proteomes" id="UP001497444"/>
    </source>
</evidence>
<proteinExistence type="predicted"/>